<evidence type="ECO:0000313" key="3">
    <source>
        <dbReference type="Proteomes" id="UP000035100"/>
    </source>
</evidence>
<sequence>MLKTVLAAAALTLTAGLAHAGLPTAAADAFAAPVTETGYYCEWVTVTDYWGNWITVWQCF</sequence>
<dbReference type="STRING" id="1123501.Wenmar_00924"/>
<name>A0A0D0QHJ3_9RHOB</name>
<comment type="caution">
    <text evidence="2">The sequence shown here is derived from an EMBL/GenBank/DDBJ whole genome shotgun (WGS) entry which is preliminary data.</text>
</comment>
<keyword evidence="3" id="KW-1185">Reference proteome</keyword>
<protein>
    <submittedName>
        <fullName evidence="2">Uncharacterized protein</fullName>
    </submittedName>
</protein>
<dbReference type="RefSeq" id="WP_047772144.1">
    <property type="nucleotide sequence ID" value="NZ_KN848371.1"/>
</dbReference>
<evidence type="ECO:0000256" key="1">
    <source>
        <dbReference type="SAM" id="SignalP"/>
    </source>
</evidence>
<proteinExistence type="predicted"/>
<accession>A0A0D0QHJ3</accession>
<feature type="signal peptide" evidence="1">
    <location>
        <begin position="1"/>
        <end position="20"/>
    </location>
</feature>
<dbReference type="EMBL" id="AONG01000005">
    <property type="protein sequence ID" value="KIQ70548.1"/>
    <property type="molecule type" value="Genomic_DNA"/>
</dbReference>
<keyword evidence="1" id="KW-0732">Signal</keyword>
<gene>
    <name evidence="2" type="ORF">Wenmar_00924</name>
</gene>
<feature type="chain" id="PRO_5002230753" evidence="1">
    <location>
        <begin position="21"/>
        <end position="60"/>
    </location>
</feature>
<dbReference type="Proteomes" id="UP000035100">
    <property type="component" value="Unassembled WGS sequence"/>
</dbReference>
<evidence type="ECO:0000313" key="2">
    <source>
        <dbReference type="EMBL" id="KIQ70548.1"/>
    </source>
</evidence>
<organism evidence="2 3">
    <name type="scientific">Wenxinia marina DSM 24838</name>
    <dbReference type="NCBI Taxonomy" id="1123501"/>
    <lineage>
        <taxon>Bacteria</taxon>
        <taxon>Pseudomonadati</taxon>
        <taxon>Pseudomonadota</taxon>
        <taxon>Alphaproteobacteria</taxon>
        <taxon>Rhodobacterales</taxon>
        <taxon>Roseobacteraceae</taxon>
        <taxon>Wenxinia</taxon>
    </lineage>
</organism>
<reference evidence="2 3" key="1">
    <citation type="submission" date="2013-01" db="EMBL/GenBank/DDBJ databases">
        <authorList>
            <person name="Fiebig A."/>
            <person name="Goeker M."/>
            <person name="Klenk H.-P.P."/>
        </authorList>
    </citation>
    <scope>NUCLEOTIDE SEQUENCE [LARGE SCALE GENOMIC DNA]</scope>
    <source>
        <strain evidence="2 3">DSM 24838</strain>
    </source>
</reference>
<dbReference type="AlphaFoldDB" id="A0A0D0QHJ3"/>